<comment type="subcellular location">
    <subcellularLocation>
        <location evidence="1">Nucleus</location>
    </subcellularLocation>
</comment>
<evidence type="ECO:0000313" key="9">
    <source>
        <dbReference type="EMBL" id="KAK4412867.1"/>
    </source>
</evidence>
<dbReference type="EMBL" id="JACGWO010000013">
    <property type="protein sequence ID" value="KAK4412867.1"/>
    <property type="molecule type" value="Genomic_DNA"/>
</dbReference>
<dbReference type="PANTHER" id="PTHR13935">
    <property type="entry name" value="ACHAETE-SCUTE TRANSCRIPTION FACTOR-RELATED"/>
    <property type="match status" value="1"/>
</dbReference>
<dbReference type="FunFam" id="4.10.280.10:FF:000074">
    <property type="entry name" value="Transcription factor ORG2"/>
    <property type="match status" value="1"/>
</dbReference>
<dbReference type="InterPro" id="IPR036638">
    <property type="entry name" value="HLH_DNA-bd_sf"/>
</dbReference>
<keyword evidence="4" id="KW-0804">Transcription</keyword>
<dbReference type="SMART" id="SM00353">
    <property type="entry name" value="HLH"/>
    <property type="match status" value="1"/>
</dbReference>
<dbReference type="GO" id="GO:0000977">
    <property type="term" value="F:RNA polymerase II transcription regulatory region sequence-specific DNA binding"/>
    <property type="evidence" value="ECO:0007669"/>
    <property type="project" value="TreeGrafter"/>
</dbReference>
<dbReference type="GO" id="GO:0090575">
    <property type="term" value="C:RNA polymerase II transcription regulator complex"/>
    <property type="evidence" value="ECO:0007669"/>
    <property type="project" value="TreeGrafter"/>
</dbReference>
<evidence type="ECO:0000259" key="8">
    <source>
        <dbReference type="PROSITE" id="PS50888"/>
    </source>
</evidence>
<dbReference type="InterPro" id="IPR011598">
    <property type="entry name" value="bHLH_dom"/>
</dbReference>
<evidence type="ECO:0000256" key="2">
    <source>
        <dbReference type="ARBA" id="ARBA00023015"/>
    </source>
</evidence>
<evidence type="ECO:0000256" key="3">
    <source>
        <dbReference type="ARBA" id="ARBA00023125"/>
    </source>
</evidence>
<dbReference type="SUPFAM" id="SSF47459">
    <property type="entry name" value="HLH, helix-loop-helix DNA-binding domain"/>
    <property type="match status" value="1"/>
</dbReference>
<comment type="caution">
    <text evidence="9">The sequence shown here is derived from an EMBL/GenBank/DDBJ whole genome shotgun (WGS) entry which is preliminary data.</text>
</comment>
<feature type="coiled-coil region" evidence="6">
    <location>
        <begin position="117"/>
        <end position="144"/>
    </location>
</feature>
<reference evidence="9" key="2">
    <citation type="journal article" date="2024" name="Plant">
        <title>Genomic evolution and insights into agronomic trait innovations of Sesamum species.</title>
        <authorList>
            <person name="Miao H."/>
            <person name="Wang L."/>
            <person name="Qu L."/>
            <person name="Liu H."/>
            <person name="Sun Y."/>
            <person name="Le M."/>
            <person name="Wang Q."/>
            <person name="Wei S."/>
            <person name="Zheng Y."/>
            <person name="Lin W."/>
            <person name="Duan Y."/>
            <person name="Cao H."/>
            <person name="Xiong S."/>
            <person name="Wang X."/>
            <person name="Wei L."/>
            <person name="Li C."/>
            <person name="Ma Q."/>
            <person name="Ju M."/>
            <person name="Zhao R."/>
            <person name="Li G."/>
            <person name="Mu C."/>
            <person name="Tian Q."/>
            <person name="Mei H."/>
            <person name="Zhang T."/>
            <person name="Gao T."/>
            <person name="Zhang H."/>
        </authorList>
    </citation>
    <scope>NUCLEOTIDE SEQUENCE</scope>
    <source>
        <strain evidence="9">3651</strain>
    </source>
</reference>
<dbReference type="Pfam" id="PF00010">
    <property type="entry name" value="HLH"/>
    <property type="match status" value="1"/>
</dbReference>
<dbReference type="Gene3D" id="4.10.280.10">
    <property type="entry name" value="Helix-loop-helix DNA-binding domain"/>
    <property type="match status" value="1"/>
</dbReference>
<keyword evidence="2" id="KW-0805">Transcription regulation</keyword>
<gene>
    <name evidence="9" type="ORF">Salat_2933900</name>
</gene>
<evidence type="ECO:0000256" key="5">
    <source>
        <dbReference type="ARBA" id="ARBA00023242"/>
    </source>
</evidence>
<dbReference type="GO" id="GO:0046983">
    <property type="term" value="F:protein dimerization activity"/>
    <property type="evidence" value="ECO:0007669"/>
    <property type="project" value="InterPro"/>
</dbReference>
<evidence type="ECO:0000256" key="7">
    <source>
        <dbReference type="SAM" id="MobiDB-lite"/>
    </source>
</evidence>
<evidence type="ECO:0000256" key="4">
    <source>
        <dbReference type="ARBA" id="ARBA00023163"/>
    </source>
</evidence>
<keyword evidence="6" id="KW-0175">Coiled coil</keyword>
<evidence type="ECO:0000256" key="6">
    <source>
        <dbReference type="SAM" id="Coils"/>
    </source>
</evidence>
<dbReference type="GO" id="GO:0010106">
    <property type="term" value="P:cellular response to iron ion starvation"/>
    <property type="evidence" value="ECO:0007669"/>
    <property type="project" value="UniProtKB-ARBA"/>
</dbReference>
<proteinExistence type="predicted"/>
<name>A0AAE1XJ29_9LAMI</name>
<dbReference type="PANTHER" id="PTHR13935:SF41">
    <property type="entry name" value="TRANSCRIPTION FACTOR ORG2-RELATED"/>
    <property type="match status" value="1"/>
</dbReference>
<dbReference type="AlphaFoldDB" id="A0AAE1XJ29"/>
<sequence length="252" mass="29075">MLSVSPQLCSVGWFLEEDPMFIHDHDQDQNGLNYLSRERPETSGSIDHCKNGEFNHEGFDQDEGNKMAKKLNHNASERDRRKKMNSLYTSLRLLLPAEDHSRKLSIPATVSRVVKYIPELQREVERLSEKKEKLMSKISSRQENYTSVAFKNQTSRKPTQTSVSATRISDREIIVQTSVSKSEKGSSLFCEAVMRLEEEGFLVLNASSFESFDGRLFYNLHLQAQENQVIDIEMLKEKVWPFHEKGEEITLT</sequence>
<dbReference type="PROSITE" id="PS50888">
    <property type="entry name" value="BHLH"/>
    <property type="match status" value="1"/>
</dbReference>
<dbReference type="InterPro" id="IPR015660">
    <property type="entry name" value="MASH1/Ascl1a-like"/>
</dbReference>
<keyword evidence="5" id="KW-0539">Nucleus</keyword>
<organism evidence="9 10">
    <name type="scientific">Sesamum alatum</name>
    <dbReference type="NCBI Taxonomy" id="300844"/>
    <lineage>
        <taxon>Eukaryota</taxon>
        <taxon>Viridiplantae</taxon>
        <taxon>Streptophyta</taxon>
        <taxon>Embryophyta</taxon>
        <taxon>Tracheophyta</taxon>
        <taxon>Spermatophyta</taxon>
        <taxon>Magnoliopsida</taxon>
        <taxon>eudicotyledons</taxon>
        <taxon>Gunneridae</taxon>
        <taxon>Pentapetalae</taxon>
        <taxon>asterids</taxon>
        <taxon>lamiids</taxon>
        <taxon>Lamiales</taxon>
        <taxon>Pedaliaceae</taxon>
        <taxon>Sesamum</taxon>
    </lineage>
</organism>
<dbReference type="Proteomes" id="UP001293254">
    <property type="component" value="Unassembled WGS sequence"/>
</dbReference>
<feature type="region of interest" description="Disordered" evidence="7">
    <location>
        <begin position="38"/>
        <end position="64"/>
    </location>
</feature>
<dbReference type="CDD" id="cd18914">
    <property type="entry name" value="bHLH_AtORG2_like"/>
    <property type="match status" value="1"/>
</dbReference>
<evidence type="ECO:0000313" key="10">
    <source>
        <dbReference type="Proteomes" id="UP001293254"/>
    </source>
</evidence>
<feature type="domain" description="BHLH" evidence="8">
    <location>
        <begin position="68"/>
        <end position="120"/>
    </location>
</feature>
<accession>A0AAE1XJ29</accession>
<reference evidence="9" key="1">
    <citation type="submission" date="2020-06" db="EMBL/GenBank/DDBJ databases">
        <authorList>
            <person name="Li T."/>
            <person name="Hu X."/>
            <person name="Zhang T."/>
            <person name="Song X."/>
            <person name="Zhang H."/>
            <person name="Dai N."/>
            <person name="Sheng W."/>
            <person name="Hou X."/>
            <person name="Wei L."/>
        </authorList>
    </citation>
    <scope>NUCLEOTIDE SEQUENCE</scope>
    <source>
        <strain evidence="9">3651</strain>
        <tissue evidence="9">Leaf</tissue>
    </source>
</reference>
<keyword evidence="3" id="KW-0238">DNA-binding</keyword>
<protein>
    <submittedName>
        <fullName evidence="9">Transcription factor ORG2</fullName>
    </submittedName>
</protein>
<dbReference type="GO" id="GO:0000981">
    <property type="term" value="F:DNA-binding transcription factor activity, RNA polymerase II-specific"/>
    <property type="evidence" value="ECO:0007669"/>
    <property type="project" value="TreeGrafter"/>
</dbReference>
<keyword evidence="10" id="KW-1185">Reference proteome</keyword>
<evidence type="ECO:0000256" key="1">
    <source>
        <dbReference type="ARBA" id="ARBA00004123"/>
    </source>
</evidence>